<keyword evidence="6" id="KW-1185">Reference proteome</keyword>
<dbReference type="InterPro" id="IPR036318">
    <property type="entry name" value="FAD-bd_PCMH-like_sf"/>
</dbReference>
<dbReference type="InterPro" id="IPR016164">
    <property type="entry name" value="FAD-linked_Oxase-like_C"/>
</dbReference>
<dbReference type="STRING" id="332977.SAMN05421740_102452"/>
<keyword evidence="3" id="KW-0812">Transmembrane</keyword>
<dbReference type="Pfam" id="PF01565">
    <property type="entry name" value="FAD_binding_4"/>
    <property type="match status" value="1"/>
</dbReference>
<accession>A0A1H7J5I7</accession>
<sequence length="494" mass="56197">MKKKHVVYLILLAGAMLLILIAIPFFHIYRTYLKEDKIAVETPKGYTNDASRLNLTKMDTIIDVASSKAAIENQLRRLIAYSKTKNIPISIAGAKHSMGGHTMYPDGILINMRPYNHMQIDLDNNILTVGAGALWADVIDYLNGYNKSVAVMQAFSSFSIGGSISVNGHGWQKNTPPISSSVVSFTLMDANGEIIACSPTLNRELFGLAIGGYGLFGIILDVTLKIVDNTNLKFIRYKINSSEYLDAFKKYASDDNSVELVFGRLNITNKQFLENATLNVFKKTGEQSDANGKNSYSQIPIEVKRLVFRSTVNSEYGKRLRWDLETTLGRFASNNTVTRNQLLHDDVSLIENKDAKSTDILQEYFIPARHFNTYIDELKTVLPHQNIDLLNITIRDVYQDEISYLNYARENVFGFVFLFNQKKTTQDEEAMKALTNVLAQLALKYEGTFYLPYRLHVDKNTMKAIYPKADDFFSLKLKYDPQEVFKNNFYTYYR</sequence>
<organism evidence="5 6">
    <name type="scientific">Parapedobacter koreensis</name>
    <dbReference type="NCBI Taxonomy" id="332977"/>
    <lineage>
        <taxon>Bacteria</taxon>
        <taxon>Pseudomonadati</taxon>
        <taxon>Bacteroidota</taxon>
        <taxon>Sphingobacteriia</taxon>
        <taxon>Sphingobacteriales</taxon>
        <taxon>Sphingobacteriaceae</taxon>
        <taxon>Parapedobacter</taxon>
    </lineage>
</organism>
<evidence type="ECO:0000313" key="5">
    <source>
        <dbReference type="EMBL" id="SEK69452.1"/>
    </source>
</evidence>
<gene>
    <name evidence="5" type="ORF">SAMN05421740_102452</name>
</gene>
<dbReference type="GO" id="GO:0016899">
    <property type="term" value="F:oxidoreductase activity, acting on the CH-OH group of donors, oxygen as acceptor"/>
    <property type="evidence" value="ECO:0007669"/>
    <property type="project" value="InterPro"/>
</dbReference>
<dbReference type="OrthoDB" id="9768764at2"/>
<dbReference type="Gene3D" id="3.30.43.10">
    <property type="entry name" value="Uridine Diphospho-n-acetylenolpyruvylglucosamine Reductase, domain 2"/>
    <property type="match status" value="1"/>
</dbReference>
<dbReference type="InterPro" id="IPR016167">
    <property type="entry name" value="FAD-bd_PCMH_sub1"/>
</dbReference>
<evidence type="ECO:0000256" key="2">
    <source>
        <dbReference type="ARBA" id="ARBA00022827"/>
    </source>
</evidence>
<dbReference type="InterPro" id="IPR016169">
    <property type="entry name" value="FAD-bd_PCMH_sub2"/>
</dbReference>
<keyword evidence="2" id="KW-0274">FAD</keyword>
<dbReference type="SUPFAM" id="SSF56176">
    <property type="entry name" value="FAD-binding/transporter-associated domain-like"/>
    <property type="match status" value="1"/>
</dbReference>
<dbReference type="SUPFAM" id="SSF55103">
    <property type="entry name" value="FAD-linked oxidases, C-terminal domain"/>
    <property type="match status" value="1"/>
</dbReference>
<dbReference type="PROSITE" id="PS51387">
    <property type="entry name" value="FAD_PCMH"/>
    <property type="match status" value="1"/>
</dbReference>
<dbReference type="RefSeq" id="WP_090603661.1">
    <property type="nucleotide sequence ID" value="NZ_FNZR01000002.1"/>
</dbReference>
<dbReference type="InterPro" id="IPR006094">
    <property type="entry name" value="Oxid_FAD_bind_N"/>
</dbReference>
<evidence type="ECO:0000256" key="1">
    <source>
        <dbReference type="ARBA" id="ARBA00022630"/>
    </source>
</evidence>
<name>A0A1H7J5I7_9SPHI</name>
<feature type="domain" description="FAD-binding PCMH-type" evidence="4">
    <location>
        <begin position="58"/>
        <end position="229"/>
    </location>
</feature>
<dbReference type="InterPro" id="IPR010031">
    <property type="entry name" value="FAD_lactone_oxidase-like"/>
</dbReference>
<dbReference type="GO" id="GO:0071949">
    <property type="term" value="F:FAD binding"/>
    <property type="evidence" value="ECO:0007669"/>
    <property type="project" value="InterPro"/>
</dbReference>
<dbReference type="InterPro" id="IPR016170">
    <property type="entry name" value="Cytok_DH_C_sf"/>
</dbReference>
<feature type="transmembrane region" description="Helical" evidence="3">
    <location>
        <begin position="7"/>
        <end position="29"/>
    </location>
</feature>
<keyword evidence="1" id="KW-0285">Flavoprotein</keyword>
<evidence type="ECO:0000313" key="6">
    <source>
        <dbReference type="Proteomes" id="UP000198916"/>
    </source>
</evidence>
<keyword evidence="3" id="KW-0472">Membrane</keyword>
<dbReference type="Gene3D" id="3.40.462.10">
    <property type="entry name" value="FAD-linked oxidases, C-terminal domain"/>
    <property type="match status" value="1"/>
</dbReference>
<dbReference type="Gene3D" id="3.30.465.10">
    <property type="match status" value="1"/>
</dbReference>
<evidence type="ECO:0000256" key="3">
    <source>
        <dbReference type="SAM" id="Phobius"/>
    </source>
</evidence>
<keyword evidence="3" id="KW-1133">Transmembrane helix</keyword>
<dbReference type="AlphaFoldDB" id="A0A1H7J5I7"/>
<dbReference type="Proteomes" id="UP000198916">
    <property type="component" value="Unassembled WGS sequence"/>
</dbReference>
<dbReference type="PANTHER" id="PTHR43762">
    <property type="entry name" value="L-GULONOLACTONE OXIDASE"/>
    <property type="match status" value="1"/>
</dbReference>
<proteinExistence type="predicted"/>
<evidence type="ECO:0000259" key="4">
    <source>
        <dbReference type="PROSITE" id="PS51387"/>
    </source>
</evidence>
<dbReference type="InterPro" id="IPR016166">
    <property type="entry name" value="FAD-bd_PCMH"/>
</dbReference>
<protein>
    <submittedName>
        <fullName evidence="5">FAD/FMN-containing dehydrogenase</fullName>
    </submittedName>
</protein>
<dbReference type="PANTHER" id="PTHR43762:SF1">
    <property type="entry name" value="D-ARABINONO-1,4-LACTONE OXIDASE"/>
    <property type="match status" value="1"/>
</dbReference>
<reference evidence="6" key="1">
    <citation type="submission" date="2016-10" db="EMBL/GenBank/DDBJ databases">
        <authorList>
            <person name="Varghese N."/>
            <person name="Submissions S."/>
        </authorList>
    </citation>
    <scope>NUCLEOTIDE SEQUENCE [LARGE SCALE GENOMIC DNA]</scope>
    <source>
        <strain evidence="6">Jip14</strain>
    </source>
</reference>
<dbReference type="EMBL" id="FNZR01000002">
    <property type="protein sequence ID" value="SEK69452.1"/>
    <property type="molecule type" value="Genomic_DNA"/>
</dbReference>